<keyword evidence="1" id="KW-0813">Transport</keyword>
<proteinExistence type="predicted"/>
<dbReference type="Gene3D" id="1.10.490.10">
    <property type="entry name" value="Globins"/>
    <property type="match status" value="1"/>
</dbReference>
<sequence length="132" mass="15882">MVGQKVKIEEIEQIRSLVDSFYDKVKTDPILAPIFEQRIKGDWGKHLDKMYRFWQTVLLEEHTYYGSPFTPHASMPVNEQHFERWLELFNATVKEKFTGDKAKEAIWRAEKMGMMFQAKIKYYRENEIYPLK</sequence>
<dbReference type="InterPro" id="IPR009050">
    <property type="entry name" value="Globin-like_sf"/>
</dbReference>
<keyword evidence="2" id="KW-0349">Heme</keyword>
<evidence type="ECO:0000256" key="1">
    <source>
        <dbReference type="ARBA" id="ARBA00022448"/>
    </source>
</evidence>
<dbReference type="InterPro" id="IPR012292">
    <property type="entry name" value="Globin/Proto"/>
</dbReference>
<evidence type="ECO:0000313" key="5">
    <source>
        <dbReference type="EMBL" id="NHE58909.1"/>
    </source>
</evidence>
<evidence type="ECO:0000256" key="2">
    <source>
        <dbReference type="ARBA" id="ARBA00022617"/>
    </source>
</evidence>
<evidence type="ECO:0000256" key="4">
    <source>
        <dbReference type="ARBA" id="ARBA00023004"/>
    </source>
</evidence>
<dbReference type="CDD" id="cd08916">
    <property type="entry name" value="TrHb3_P"/>
    <property type="match status" value="1"/>
</dbReference>
<dbReference type="EMBL" id="JAANYN010000009">
    <property type="protein sequence ID" value="NHE58909.1"/>
    <property type="molecule type" value="Genomic_DNA"/>
</dbReference>
<keyword evidence="4" id="KW-0408">Iron</keyword>
<dbReference type="Pfam" id="PF01152">
    <property type="entry name" value="Bac_globin"/>
    <property type="match status" value="1"/>
</dbReference>
<accession>A0ABX0HF01</accession>
<reference evidence="5 6" key="1">
    <citation type="submission" date="2020-03" db="EMBL/GenBank/DDBJ databases">
        <title>Cyclobacterium plantarum sp. nov., a marine bacterium isolated from a coastal-marine wetland.</title>
        <authorList>
            <person name="Sanchez-Porro C."/>
            <person name="Ventosa A."/>
            <person name="Amoozegar M."/>
        </authorList>
    </citation>
    <scope>NUCLEOTIDE SEQUENCE [LARGE SCALE GENOMIC DNA]</scope>
    <source>
        <strain evidence="5 6">GBPx2</strain>
    </source>
</reference>
<evidence type="ECO:0000313" key="6">
    <source>
        <dbReference type="Proteomes" id="UP000649799"/>
    </source>
</evidence>
<gene>
    <name evidence="5" type="ORF">G9Q97_19025</name>
</gene>
<dbReference type="SUPFAM" id="SSF46458">
    <property type="entry name" value="Globin-like"/>
    <property type="match status" value="1"/>
</dbReference>
<name>A0ABX0HF01_9BACT</name>
<keyword evidence="6" id="KW-1185">Reference proteome</keyword>
<comment type="caution">
    <text evidence="5">The sequence shown here is derived from an EMBL/GenBank/DDBJ whole genome shotgun (WGS) entry which is preliminary data.</text>
</comment>
<organism evidence="5 6">
    <name type="scientific">Cyclobacterium plantarum</name>
    <dbReference type="NCBI Taxonomy" id="2716263"/>
    <lineage>
        <taxon>Bacteria</taxon>
        <taxon>Pseudomonadati</taxon>
        <taxon>Bacteroidota</taxon>
        <taxon>Cytophagia</taxon>
        <taxon>Cytophagales</taxon>
        <taxon>Cyclobacteriaceae</taxon>
        <taxon>Cyclobacterium</taxon>
    </lineage>
</organism>
<evidence type="ECO:0000256" key="3">
    <source>
        <dbReference type="ARBA" id="ARBA00022723"/>
    </source>
</evidence>
<protein>
    <submittedName>
        <fullName evidence="5">Group III truncated hemoglobin</fullName>
    </submittedName>
</protein>
<dbReference type="Proteomes" id="UP000649799">
    <property type="component" value="Unassembled WGS sequence"/>
</dbReference>
<dbReference type="InterPro" id="IPR001486">
    <property type="entry name" value="Hemoglobin_trunc"/>
</dbReference>
<keyword evidence="3" id="KW-0479">Metal-binding</keyword>